<accession>A0A2W0C8K7</accession>
<evidence type="ECO:0000313" key="2">
    <source>
        <dbReference type="EMBL" id="PYY26362.1"/>
    </source>
</evidence>
<protein>
    <recommendedName>
        <fullName evidence="1">Spore protein YkvP/CgeB glycosyl transferase-like domain-containing protein</fullName>
    </recommendedName>
</protein>
<name>A0A2W0C8K7_9BACL</name>
<proteinExistence type="predicted"/>
<sequence length="346" mass="39337">MLIRQVNATLNRKLKSIQHHLTAQQADLQQHLMETLQDVIHPPKEVPPDIVYKQLNVLFITPCNDRASSSISILVEQSLRHLVKSVYEMKAIQPVGPYLERSKTDLVLVLGGEDGEILPEESMEALRTSPINKAIWLTDLSGVKHSESFISIFDYVFTQKAENIPTYGRMSNARCYEVPFPPNPNVYYPQSVLKQDESDVYIIGDAQPGSSLVELANHALLSGKVVRVEGKGWKRFGSFIPVHAHEDRAALYNGSKMVIQDNSSVRSVLEVAACGTFQLNSISTNRNLDTDVFQCYNSQEELIEKFDFYWNRVDQRRLAASRAMAYVKYNHSYLQSSLQLLDRIYR</sequence>
<gene>
    <name evidence="2" type="ORF">PIL02S_05757</name>
</gene>
<comment type="caution">
    <text evidence="2">The sequence shown here is derived from an EMBL/GenBank/DDBJ whole genome shotgun (WGS) entry which is preliminary data.</text>
</comment>
<evidence type="ECO:0000313" key="3">
    <source>
        <dbReference type="Proteomes" id="UP000247459"/>
    </source>
</evidence>
<dbReference type="AlphaFoldDB" id="A0A2W0C8K7"/>
<dbReference type="Proteomes" id="UP000247459">
    <property type="component" value="Unassembled WGS sequence"/>
</dbReference>
<feature type="domain" description="Spore protein YkvP/CgeB glycosyl transferase-like" evidence="1">
    <location>
        <begin position="222"/>
        <end position="341"/>
    </location>
</feature>
<evidence type="ECO:0000259" key="1">
    <source>
        <dbReference type="Pfam" id="PF13524"/>
    </source>
</evidence>
<organism evidence="2 3">
    <name type="scientific">Paenibacillus illinoisensis</name>
    <dbReference type="NCBI Taxonomy" id="59845"/>
    <lineage>
        <taxon>Bacteria</taxon>
        <taxon>Bacillati</taxon>
        <taxon>Bacillota</taxon>
        <taxon>Bacilli</taxon>
        <taxon>Bacillales</taxon>
        <taxon>Paenibacillaceae</taxon>
        <taxon>Paenibacillus</taxon>
    </lineage>
</organism>
<dbReference type="EMBL" id="PRLG01000029">
    <property type="protein sequence ID" value="PYY26362.1"/>
    <property type="molecule type" value="Genomic_DNA"/>
</dbReference>
<reference evidence="2 3" key="1">
    <citation type="submission" date="2018-01" db="EMBL/GenBank/DDBJ databases">
        <title>Genome sequence of the PGP bacterium Paenibacillus illinoisensis E3.</title>
        <authorList>
            <person name="Rolli E."/>
            <person name="Marasco R."/>
            <person name="Bessem C."/>
            <person name="Michoud G."/>
            <person name="Gaiarsa S."/>
            <person name="Borin S."/>
            <person name="Daffonchio D."/>
        </authorList>
    </citation>
    <scope>NUCLEOTIDE SEQUENCE [LARGE SCALE GENOMIC DNA]</scope>
    <source>
        <strain evidence="2 3">E3</strain>
    </source>
</reference>
<dbReference type="Pfam" id="PF13524">
    <property type="entry name" value="Glyco_trans_1_2"/>
    <property type="match status" value="1"/>
</dbReference>
<dbReference type="InterPro" id="IPR055259">
    <property type="entry name" value="YkvP/CgeB_Glyco_trans-like"/>
</dbReference>